<dbReference type="AlphaFoldDB" id="A0A0A2LRA9"/>
<evidence type="ECO:0000313" key="1">
    <source>
        <dbReference type="EMBL" id="KGO82499.1"/>
    </source>
</evidence>
<sequence>MGRKLLPVLSAFIMLASCNDKTVKEAAPEAETPVKEAKAEKKFEMYEMSPMAALMEQMYVDNMRLRERIIKGDTIGAFPKHFLRIHTTLMTDESDRDLFFEEHAKQYIEAQKRIYIDTVNVKERFNEGVTSCLSCHESKCGGPIPRIKKLYIR</sequence>
<name>A0A0A2LRA9_9FLAO</name>
<dbReference type="RefSeq" id="WP_035131887.1">
    <property type="nucleotide sequence ID" value="NZ_JRLV01000005.1"/>
</dbReference>
<evidence type="ECO:0000313" key="2">
    <source>
        <dbReference type="Proteomes" id="UP000030129"/>
    </source>
</evidence>
<reference evidence="1 2" key="1">
    <citation type="submission" date="2013-09" db="EMBL/GenBank/DDBJ databases">
        <authorList>
            <person name="Zeng Z."/>
            <person name="Chen C."/>
        </authorList>
    </citation>
    <scope>NUCLEOTIDE SEQUENCE [LARGE SCALE GENOMIC DNA]</scope>
    <source>
        <strain evidence="1 2">F44-8</strain>
    </source>
</reference>
<dbReference type="PROSITE" id="PS51257">
    <property type="entry name" value="PROKAR_LIPOPROTEIN"/>
    <property type="match status" value="1"/>
</dbReference>
<dbReference type="eggNOG" id="ENOG5032W3C">
    <property type="taxonomic scope" value="Bacteria"/>
</dbReference>
<protein>
    <recommendedName>
        <fullName evidence="3">Cytochrome C</fullName>
    </recommendedName>
</protein>
<accession>A0A0A2LRA9</accession>
<dbReference type="EMBL" id="JRLV01000005">
    <property type="protein sequence ID" value="KGO82499.1"/>
    <property type="molecule type" value="Genomic_DNA"/>
</dbReference>
<keyword evidence="2" id="KW-1185">Reference proteome</keyword>
<dbReference type="STRING" id="1406840.Q763_05205"/>
<proteinExistence type="predicted"/>
<gene>
    <name evidence="1" type="ORF">Q763_05205</name>
</gene>
<organism evidence="1 2">
    <name type="scientific">Flavobacterium beibuense F44-8</name>
    <dbReference type="NCBI Taxonomy" id="1406840"/>
    <lineage>
        <taxon>Bacteria</taxon>
        <taxon>Pseudomonadati</taxon>
        <taxon>Bacteroidota</taxon>
        <taxon>Flavobacteriia</taxon>
        <taxon>Flavobacteriales</taxon>
        <taxon>Flavobacteriaceae</taxon>
        <taxon>Flavobacterium</taxon>
    </lineage>
</organism>
<evidence type="ECO:0008006" key="3">
    <source>
        <dbReference type="Google" id="ProtNLM"/>
    </source>
</evidence>
<comment type="caution">
    <text evidence="1">The sequence shown here is derived from an EMBL/GenBank/DDBJ whole genome shotgun (WGS) entry which is preliminary data.</text>
</comment>
<dbReference type="Proteomes" id="UP000030129">
    <property type="component" value="Unassembled WGS sequence"/>
</dbReference>